<dbReference type="SUPFAM" id="SSF160631">
    <property type="entry name" value="SMI1/KNR4-like"/>
    <property type="match status" value="1"/>
</dbReference>
<organism evidence="2 3">
    <name type="scientific">Cellulomonas denverensis</name>
    <dbReference type="NCBI Taxonomy" id="264297"/>
    <lineage>
        <taxon>Bacteria</taxon>
        <taxon>Bacillati</taxon>
        <taxon>Actinomycetota</taxon>
        <taxon>Actinomycetes</taxon>
        <taxon>Micrococcales</taxon>
        <taxon>Cellulomonadaceae</taxon>
        <taxon>Cellulomonas</taxon>
    </lineage>
</organism>
<proteinExistence type="predicted"/>
<dbReference type="PANTHER" id="PTHR47432">
    <property type="entry name" value="CELL WALL ASSEMBLY REGULATOR SMI1"/>
    <property type="match status" value="1"/>
</dbReference>
<evidence type="ECO:0000313" key="3">
    <source>
        <dbReference type="Proteomes" id="UP000581206"/>
    </source>
</evidence>
<comment type="caution">
    <text evidence="2">The sequence shown here is derived from an EMBL/GenBank/DDBJ whole genome shotgun (WGS) entry which is preliminary data.</text>
</comment>
<dbReference type="Gene3D" id="3.40.1580.10">
    <property type="entry name" value="SMI1/KNR4-like"/>
    <property type="match status" value="1"/>
</dbReference>
<feature type="domain" description="Knr4/Smi1-like" evidence="1">
    <location>
        <begin position="31"/>
        <end position="163"/>
    </location>
</feature>
<dbReference type="GO" id="GO:0043332">
    <property type="term" value="C:mating projection tip"/>
    <property type="evidence" value="ECO:0007669"/>
    <property type="project" value="TreeGrafter"/>
</dbReference>
<dbReference type="PANTHER" id="PTHR47432:SF1">
    <property type="entry name" value="CELL WALL ASSEMBLY REGULATOR SMI1"/>
    <property type="match status" value="1"/>
</dbReference>
<keyword evidence="3" id="KW-1185">Reference proteome</keyword>
<dbReference type="Proteomes" id="UP000581206">
    <property type="component" value="Unassembled WGS sequence"/>
</dbReference>
<protein>
    <recommendedName>
        <fullName evidence="1">Knr4/Smi1-like domain-containing protein</fullName>
    </recommendedName>
</protein>
<evidence type="ECO:0000259" key="1">
    <source>
        <dbReference type="SMART" id="SM00860"/>
    </source>
</evidence>
<accession>A0A7X6QY66</accession>
<dbReference type="Pfam" id="PF09346">
    <property type="entry name" value="SMI1_KNR4"/>
    <property type="match status" value="1"/>
</dbReference>
<reference evidence="2 3" key="1">
    <citation type="submission" date="2020-04" db="EMBL/GenBank/DDBJ databases">
        <title>MicrobeNet Type strains.</title>
        <authorList>
            <person name="Nicholson A.C."/>
        </authorList>
    </citation>
    <scope>NUCLEOTIDE SEQUENCE [LARGE SCALE GENOMIC DNA]</scope>
    <source>
        <strain evidence="2 3">ATCC BAA-788</strain>
    </source>
</reference>
<dbReference type="AlphaFoldDB" id="A0A7X6QY66"/>
<gene>
    <name evidence="2" type="ORF">HGA03_03970</name>
</gene>
<dbReference type="InterPro" id="IPR037883">
    <property type="entry name" value="Knr4/Smi1-like_sf"/>
</dbReference>
<name>A0A7X6QY66_9CELL</name>
<dbReference type="EMBL" id="JAAXOX010000002">
    <property type="protein sequence ID" value="NKY21820.1"/>
    <property type="molecule type" value="Genomic_DNA"/>
</dbReference>
<evidence type="ECO:0000313" key="2">
    <source>
        <dbReference type="EMBL" id="NKY21820.1"/>
    </source>
</evidence>
<sequence length="186" mass="20436">MSTPDVSTEFRRLRAHLERLAPGSATTFNPPATAEELERLDEVLDGRTPPELRELLLVANGQDDPSGVHGMLNHLSFCSVDELIRFHRELAAGNRRTPAPQPSAYRWATWSPDWIPVMTADGDALMIDLDPGESGTAGQVFVRPEDPELDPPLADSLGGYLARANELIEAGEYEADDDVVTIVELY</sequence>
<dbReference type="InterPro" id="IPR051873">
    <property type="entry name" value="KNR4/SMI1_regulator"/>
</dbReference>
<dbReference type="RefSeq" id="WP_168628958.1">
    <property type="nucleotide sequence ID" value="NZ_BONL01000002.1"/>
</dbReference>
<dbReference type="InterPro" id="IPR018958">
    <property type="entry name" value="Knr4/Smi1-like_dom"/>
</dbReference>
<dbReference type="SMART" id="SM00860">
    <property type="entry name" value="SMI1_KNR4"/>
    <property type="match status" value="1"/>
</dbReference>